<dbReference type="Gene3D" id="3.40.50.10140">
    <property type="entry name" value="Toll/interleukin-1 receptor homology (TIR) domain"/>
    <property type="match status" value="1"/>
</dbReference>
<dbReference type="Proteomes" id="UP001204376">
    <property type="component" value="Unassembled WGS sequence"/>
</dbReference>
<organism evidence="2 3">
    <name type="scientific">Mucilaginibacter aquariorum</name>
    <dbReference type="NCBI Taxonomy" id="2967225"/>
    <lineage>
        <taxon>Bacteria</taxon>
        <taxon>Pseudomonadati</taxon>
        <taxon>Bacteroidota</taxon>
        <taxon>Sphingobacteriia</taxon>
        <taxon>Sphingobacteriales</taxon>
        <taxon>Sphingobacteriaceae</taxon>
        <taxon>Mucilaginibacter</taxon>
    </lineage>
</organism>
<keyword evidence="2" id="KW-0675">Receptor</keyword>
<accession>A0ABT1T622</accession>
<feature type="domain" description="SEFIR" evidence="1">
    <location>
        <begin position="4"/>
        <end position="140"/>
    </location>
</feature>
<evidence type="ECO:0000313" key="3">
    <source>
        <dbReference type="Proteomes" id="UP001204376"/>
    </source>
</evidence>
<dbReference type="PROSITE" id="PS51534">
    <property type="entry name" value="SEFIR"/>
    <property type="match status" value="1"/>
</dbReference>
<evidence type="ECO:0000313" key="2">
    <source>
        <dbReference type="EMBL" id="MCQ6960019.1"/>
    </source>
</evidence>
<protein>
    <submittedName>
        <fullName evidence="2">Toll/interleukin-1 receptor domain-containing protein</fullName>
    </submittedName>
</protein>
<dbReference type="InterPro" id="IPR035897">
    <property type="entry name" value="Toll_tir_struct_dom_sf"/>
</dbReference>
<dbReference type="Pfam" id="PF08357">
    <property type="entry name" value="SEFIR"/>
    <property type="match status" value="1"/>
</dbReference>
<comment type="caution">
    <text evidence="2">The sequence shown here is derived from an EMBL/GenBank/DDBJ whole genome shotgun (WGS) entry which is preliminary data.</text>
</comment>
<name>A0ABT1T622_9SPHI</name>
<dbReference type="EMBL" id="JANHOH010000005">
    <property type="protein sequence ID" value="MCQ6960019.1"/>
    <property type="molecule type" value="Genomic_DNA"/>
</dbReference>
<reference evidence="2 3" key="1">
    <citation type="submission" date="2022-07" db="EMBL/GenBank/DDBJ databases">
        <title>Mucilaginibacter sp. JC4.</title>
        <authorList>
            <person name="Le V."/>
            <person name="Ko S.-R."/>
            <person name="Ahn C.-Y."/>
            <person name="Oh H.-M."/>
        </authorList>
    </citation>
    <scope>NUCLEOTIDE SEQUENCE [LARGE SCALE GENOMIC DNA]</scope>
    <source>
        <strain evidence="2 3">JC4</strain>
    </source>
</reference>
<evidence type="ECO:0000259" key="1">
    <source>
        <dbReference type="PROSITE" id="PS51534"/>
    </source>
</evidence>
<keyword evidence="3" id="KW-1185">Reference proteome</keyword>
<dbReference type="RefSeq" id="WP_256540208.1">
    <property type="nucleotide sequence ID" value="NZ_JANHOH010000005.1"/>
</dbReference>
<sequence>MDISPKVFISYSWTTPTHEDWVINLSERLMSDGVDVTIDKWNLKEGQDKYSFMESMVTSPDISRVLIILDEKYAEKANGRNGGVGTETQIISPQIYSNVSQEKFIPIVSERDSIGEPFLPTYLEGRIYIDLSSLDFFEENYEKLLRNIFQRPAYTKPKIGTAPTYLFESKITTPRISALNKSLMHVLDKHPERVNTISKDFFNEYYQALKLFSLKDLSNNSIDIGRQVVENLNEYTDLRNDFIYFFSKIVQPELKINSDIVIKFFERLNLLKDPLDDRGSWAPREFAIFHFIIHELFLYVVALSLEAENYLLLDDLFYSQYFLQDKYERYKEPVGFEKLYNATDVFDEYYKQTFSKNFFSSMADLIVKRIPESIDKNLFIDADLLCHYVAVLNGKRWFPLTYVYKKDRKPELFRRLNSQRHFEKTKGLFGVKNVEELKIMLNDFKLKEVNRNYGYSNSFDLVTPIYNLVDIDSIGSSR</sequence>
<proteinExistence type="predicted"/>
<dbReference type="InterPro" id="IPR013568">
    <property type="entry name" value="SEFIR_dom"/>
</dbReference>
<gene>
    <name evidence="2" type="ORF">NPE20_18720</name>
</gene>